<proteinExistence type="predicted"/>
<dbReference type="EnsemblMetazoa" id="ACOM040549-RA">
    <property type="protein sequence ID" value="ACOM040549-PA.1"/>
    <property type="gene ID" value="ACOM040549"/>
</dbReference>
<organism evidence="1">
    <name type="scientific">Anopheles coluzzii</name>
    <name type="common">African malaria mosquito</name>
    <dbReference type="NCBI Taxonomy" id="1518534"/>
    <lineage>
        <taxon>Eukaryota</taxon>
        <taxon>Metazoa</taxon>
        <taxon>Ecdysozoa</taxon>
        <taxon>Arthropoda</taxon>
        <taxon>Hexapoda</taxon>
        <taxon>Insecta</taxon>
        <taxon>Pterygota</taxon>
        <taxon>Neoptera</taxon>
        <taxon>Endopterygota</taxon>
        <taxon>Diptera</taxon>
        <taxon>Nematocera</taxon>
        <taxon>Culicoidea</taxon>
        <taxon>Culicidae</taxon>
        <taxon>Anophelinae</taxon>
        <taxon>Anopheles</taxon>
    </lineage>
</organism>
<name>A0A8W7Q1F3_ANOCL</name>
<dbReference type="Proteomes" id="UP000075882">
    <property type="component" value="Unassembled WGS sequence"/>
</dbReference>
<reference evidence="1" key="1">
    <citation type="submission" date="2022-08" db="UniProtKB">
        <authorList>
            <consortium name="EnsemblMetazoa"/>
        </authorList>
    </citation>
    <scope>IDENTIFICATION</scope>
</reference>
<sequence length="138" mass="15093">MPARMACATERNLGFSSDFFRVVASCRVKVDANHSRTSGGTASGCTSDTFATATKPRMRKFTRSIATERQCSWQNAGPGWRRFVVDETLDVIVTAAVSVDEEENPFSCRWTNVGQWLTINTRLQSTALSSPASVPPLA</sequence>
<protein>
    <submittedName>
        <fullName evidence="1">Uncharacterized protein</fullName>
    </submittedName>
</protein>
<dbReference type="AlphaFoldDB" id="A0A8W7Q1F3"/>
<evidence type="ECO:0000313" key="1">
    <source>
        <dbReference type="EnsemblMetazoa" id="ACOM040549-PA.1"/>
    </source>
</evidence>
<accession>A0A8W7Q1F3</accession>